<dbReference type="InterPro" id="IPR032579">
    <property type="entry name" value="Phe_SMUG2-like"/>
</dbReference>
<protein>
    <submittedName>
        <fullName evidence="2">Uracil-DNA glycosylase family protein</fullName>
    </submittedName>
</protein>
<feature type="domain" description="Uracil-DNA glycosylase-like" evidence="1">
    <location>
        <begin position="46"/>
        <end position="220"/>
    </location>
</feature>
<keyword evidence="3" id="KW-1185">Reference proteome</keyword>
<dbReference type="InterPro" id="IPR036895">
    <property type="entry name" value="Uracil-DNA_glycosylase-like_sf"/>
</dbReference>
<accession>A0ABW7N3Z1</accession>
<evidence type="ECO:0000313" key="2">
    <source>
        <dbReference type="EMBL" id="MFH6982301.1"/>
    </source>
</evidence>
<dbReference type="Gene3D" id="3.40.470.10">
    <property type="entry name" value="Uracil-DNA glycosylase-like domain"/>
    <property type="match status" value="1"/>
</dbReference>
<dbReference type="EMBL" id="JBIPKE010000011">
    <property type="protein sequence ID" value="MFH6982301.1"/>
    <property type="molecule type" value="Genomic_DNA"/>
</dbReference>
<comment type="caution">
    <text evidence="2">The sequence shown here is derived from an EMBL/GenBank/DDBJ whole genome shotgun (WGS) entry which is preliminary data.</text>
</comment>
<dbReference type="RefSeq" id="WP_395416045.1">
    <property type="nucleotide sequence ID" value="NZ_JBIPKE010000011.1"/>
</dbReference>
<dbReference type="SUPFAM" id="SSF52141">
    <property type="entry name" value="Uracil-DNA glycosylase-like"/>
    <property type="match status" value="1"/>
</dbReference>
<dbReference type="InterPro" id="IPR005122">
    <property type="entry name" value="Uracil-DNA_glycosylase-like"/>
</dbReference>
<name>A0ABW7N3Z1_9BACT</name>
<dbReference type="Proteomes" id="UP001610063">
    <property type="component" value="Unassembled WGS sequence"/>
</dbReference>
<dbReference type="Pfam" id="PF03167">
    <property type="entry name" value="UDG"/>
    <property type="match status" value="1"/>
</dbReference>
<dbReference type="CDD" id="cd19375">
    <property type="entry name" value="UDG-F3-like_SMUG2"/>
    <property type="match status" value="1"/>
</dbReference>
<sequence>MTVAENILNFYQSLTPPSGLPPDVVVLNPYKDEQAMEACTLFYQKYYSDSRERIALFGINPGRFGGGLTGVPFTDPIHLEETCEIKNNLDKRPELSSRFIYEMIAAFGGPALFYQKFYLSAVSPIGFVREGKNLNYYDINGWPDIFEEYVVACIREQLELPISRNVAFSIGQGENLKYLNALNAKYKFFDEIRTVPHPRWVMQYRLKRKAEFVNQYIESLSKA</sequence>
<reference evidence="2 3" key="1">
    <citation type="journal article" date="2013" name="Int. J. Syst. Evol. Microbiol.">
        <title>Marinoscillum luteum sp. nov., isolated from marine sediment.</title>
        <authorList>
            <person name="Cha I.T."/>
            <person name="Park S.J."/>
            <person name="Kim S.J."/>
            <person name="Kim J.G."/>
            <person name="Jung M.Y."/>
            <person name="Shin K.S."/>
            <person name="Kwon K.K."/>
            <person name="Yang S.H."/>
            <person name="Seo Y.S."/>
            <person name="Rhee S.K."/>
        </authorList>
    </citation>
    <scope>NUCLEOTIDE SEQUENCE [LARGE SCALE GENOMIC DNA]</scope>
    <source>
        <strain evidence="2 3">KCTC 23939</strain>
    </source>
</reference>
<evidence type="ECO:0000259" key="1">
    <source>
        <dbReference type="Pfam" id="PF03167"/>
    </source>
</evidence>
<evidence type="ECO:0000313" key="3">
    <source>
        <dbReference type="Proteomes" id="UP001610063"/>
    </source>
</evidence>
<organism evidence="2 3">
    <name type="scientific">Marinoscillum luteum</name>
    <dbReference type="NCBI Taxonomy" id="861051"/>
    <lineage>
        <taxon>Bacteria</taxon>
        <taxon>Pseudomonadati</taxon>
        <taxon>Bacteroidota</taxon>
        <taxon>Cytophagia</taxon>
        <taxon>Cytophagales</taxon>
        <taxon>Reichenbachiellaceae</taxon>
        <taxon>Marinoscillum</taxon>
    </lineage>
</organism>
<proteinExistence type="predicted"/>
<gene>
    <name evidence="2" type="ORF">ACHKAR_02570</name>
</gene>